<dbReference type="EMBL" id="CP033073">
    <property type="protein sequence ID" value="AYN40544.1"/>
    <property type="molecule type" value="Genomic_DNA"/>
</dbReference>
<dbReference type="Pfam" id="PF13399">
    <property type="entry name" value="LytR_C"/>
    <property type="match status" value="1"/>
</dbReference>
<evidence type="ECO:0000313" key="5">
    <source>
        <dbReference type="Proteomes" id="UP000268329"/>
    </source>
</evidence>
<organism evidence="4 5">
    <name type="scientific">Streptomyces dangxiongensis</name>
    <dbReference type="NCBI Taxonomy" id="1442032"/>
    <lineage>
        <taxon>Bacteria</taxon>
        <taxon>Bacillati</taxon>
        <taxon>Actinomycetota</taxon>
        <taxon>Actinomycetes</taxon>
        <taxon>Kitasatosporales</taxon>
        <taxon>Streptomycetaceae</taxon>
        <taxon>Streptomyces</taxon>
    </lineage>
</organism>
<reference evidence="4 5" key="1">
    <citation type="submission" date="2018-10" db="EMBL/GenBank/DDBJ databases">
        <title>The genome of Streptomyces dangxiongensis Z022.</title>
        <authorList>
            <person name="Zhang B."/>
        </authorList>
    </citation>
    <scope>NUCLEOTIDE SEQUENCE [LARGE SCALE GENOMIC DNA]</scope>
    <source>
        <strain evidence="4 5">Z022</strain>
    </source>
</reference>
<evidence type="ECO:0000259" key="3">
    <source>
        <dbReference type="Pfam" id="PF13399"/>
    </source>
</evidence>
<proteinExistence type="predicted"/>
<dbReference type="KEGG" id="sdd:D9753_18375"/>
<protein>
    <submittedName>
        <fullName evidence="4">LytR family transcriptional regulator</fullName>
    </submittedName>
</protein>
<feature type="compositionally biased region" description="Low complexity" evidence="1">
    <location>
        <begin position="192"/>
        <end position="203"/>
    </location>
</feature>
<keyword evidence="2" id="KW-0812">Transmembrane</keyword>
<keyword evidence="2" id="KW-1133">Transmembrane helix</keyword>
<dbReference type="OrthoDB" id="4864198at2"/>
<evidence type="ECO:0000313" key="4">
    <source>
        <dbReference type="EMBL" id="AYN40544.1"/>
    </source>
</evidence>
<sequence length="212" mass="21680">MGGRYRITGNTYPRMRPPRRHVRLVAVVVASAAVLGLTGWGTLQLIDVFSGDRKPAAGSAADCRLKAAAAPAARAVALPAPGRIKVNVYNATRRTGLAKDTADQLRRRGFRIGAVGNAPKQFDKKVKGTGLLLGPAAARDTSLRVLGTQLGGAGLSTDAGRKGTDLDLVIGDAFKGLTGQASADRALAELNAPAASAAPSSAATTKKGCAAR</sequence>
<evidence type="ECO:0000256" key="2">
    <source>
        <dbReference type="SAM" id="Phobius"/>
    </source>
</evidence>
<dbReference type="AlphaFoldDB" id="A0A3G2JEA1"/>
<accession>A0A3G2JEA1</accession>
<gene>
    <name evidence="4" type="ORF">D9753_18375</name>
</gene>
<keyword evidence="2" id="KW-0472">Membrane</keyword>
<evidence type="ECO:0000256" key="1">
    <source>
        <dbReference type="SAM" id="MobiDB-lite"/>
    </source>
</evidence>
<name>A0A3G2JEA1_9ACTN</name>
<feature type="region of interest" description="Disordered" evidence="1">
    <location>
        <begin position="192"/>
        <end position="212"/>
    </location>
</feature>
<feature type="domain" description="LytR/CpsA/Psr regulator C-terminal" evidence="3">
    <location>
        <begin position="83"/>
        <end position="174"/>
    </location>
</feature>
<feature type="transmembrane region" description="Helical" evidence="2">
    <location>
        <begin position="21"/>
        <end position="43"/>
    </location>
</feature>
<dbReference type="Gene3D" id="3.30.70.2390">
    <property type="match status" value="1"/>
</dbReference>
<dbReference type="Proteomes" id="UP000268329">
    <property type="component" value="Chromosome"/>
</dbReference>
<keyword evidence="5" id="KW-1185">Reference proteome</keyword>
<dbReference type="InterPro" id="IPR027381">
    <property type="entry name" value="LytR/CpsA/Psr_C"/>
</dbReference>